<dbReference type="EMBL" id="JASPKY010000211">
    <property type="protein sequence ID" value="KAK9720305.1"/>
    <property type="molecule type" value="Genomic_DNA"/>
</dbReference>
<keyword evidence="8" id="KW-0175">Coiled coil</keyword>
<reference evidence="9 10" key="1">
    <citation type="journal article" date="2024" name="BMC Genomics">
        <title>De novo assembly and annotation of Popillia japonica's genome with initial clues to its potential as an invasive pest.</title>
        <authorList>
            <person name="Cucini C."/>
            <person name="Boschi S."/>
            <person name="Funari R."/>
            <person name="Cardaioli E."/>
            <person name="Iannotti N."/>
            <person name="Marturano G."/>
            <person name="Paoli F."/>
            <person name="Bruttini M."/>
            <person name="Carapelli A."/>
            <person name="Frati F."/>
            <person name="Nardi F."/>
        </authorList>
    </citation>
    <scope>NUCLEOTIDE SEQUENCE [LARGE SCALE GENOMIC DNA]</scope>
    <source>
        <strain evidence="9">DMR45628</strain>
    </source>
</reference>
<evidence type="ECO:0000256" key="6">
    <source>
        <dbReference type="ARBA" id="ARBA00023295"/>
    </source>
</evidence>
<dbReference type="PROSITE" id="PS00928">
    <property type="entry name" value="TREHALASE_2"/>
    <property type="match status" value="1"/>
</dbReference>
<comment type="catalytic activity">
    <reaction evidence="1 7">
        <text>alpha,alpha-trehalose + H2O = alpha-D-glucose + beta-D-glucose</text>
        <dbReference type="Rhea" id="RHEA:32675"/>
        <dbReference type="ChEBI" id="CHEBI:15377"/>
        <dbReference type="ChEBI" id="CHEBI:15903"/>
        <dbReference type="ChEBI" id="CHEBI:16551"/>
        <dbReference type="ChEBI" id="CHEBI:17925"/>
        <dbReference type="EC" id="3.2.1.28"/>
    </reaction>
</comment>
<organism evidence="9 10">
    <name type="scientific">Popillia japonica</name>
    <name type="common">Japanese beetle</name>
    <dbReference type="NCBI Taxonomy" id="7064"/>
    <lineage>
        <taxon>Eukaryota</taxon>
        <taxon>Metazoa</taxon>
        <taxon>Ecdysozoa</taxon>
        <taxon>Arthropoda</taxon>
        <taxon>Hexapoda</taxon>
        <taxon>Insecta</taxon>
        <taxon>Pterygota</taxon>
        <taxon>Neoptera</taxon>
        <taxon>Endopterygota</taxon>
        <taxon>Coleoptera</taxon>
        <taxon>Polyphaga</taxon>
        <taxon>Scarabaeiformia</taxon>
        <taxon>Scarabaeidae</taxon>
        <taxon>Rutelinae</taxon>
        <taxon>Popillia</taxon>
    </lineage>
</organism>
<dbReference type="EC" id="3.2.1.28" evidence="3 7"/>
<gene>
    <name evidence="9" type="ORF">QE152_g22088</name>
</gene>
<dbReference type="SUPFAM" id="SSF48208">
    <property type="entry name" value="Six-hairpin glycosidases"/>
    <property type="match status" value="1"/>
</dbReference>
<evidence type="ECO:0000256" key="4">
    <source>
        <dbReference type="ARBA" id="ARBA00019905"/>
    </source>
</evidence>
<evidence type="ECO:0000256" key="2">
    <source>
        <dbReference type="ARBA" id="ARBA00005615"/>
    </source>
</evidence>
<dbReference type="InterPro" id="IPR012341">
    <property type="entry name" value="6hp_glycosidase-like_sf"/>
</dbReference>
<feature type="coiled-coil region" evidence="8">
    <location>
        <begin position="26"/>
        <end position="60"/>
    </location>
</feature>
<comment type="similarity">
    <text evidence="2 7">Belongs to the glycosyl hydrolase 37 family.</text>
</comment>
<dbReference type="PRINTS" id="PR00744">
    <property type="entry name" value="GLHYDRLASE37"/>
</dbReference>
<dbReference type="InterPro" id="IPR008928">
    <property type="entry name" value="6-hairpin_glycosidase_sf"/>
</dbReference>
<keyword evidence="6 7" id="KW-0326">Glycosidase</keyword>
<evidence type="ECO:0000256" key="8">
    <source>
        <dbReference type="SAM" id="Coils"/>
    </source>
</evidence>
<dbReference type="Gene3D" id="1.50.10.10">
    <property type="match status" value="1"/>
</dbReference>
<evidence type="ECO:0000256" key="5">
    <source>
        <dbReference type="ARBA" id="ARBA00022801"/>
    </source>
</evidence>
<sequence length="647" mass="74727">MAPGLRSSSEDLLSFLKSSEFSDIIENIVKKQTDRLQETIDGLKREISVLKQNNIDLSNMLNRLCDGTVNKEPKKSIEKKELIPQKKKVTFADATKTPMQKQSKTDVNLVEEHEQHTEDIIIRTGPSEDESWKTASYQKQKAKRLKPMRGDFTNADIIDFVNTNFIEDFGVEEWIPPDFKEDPTFLSHIQNDEVREFATGVVQKWNLLGKKVKDIVRQHQSRYSLFLIPVPNGFIVPGGRFQEYYYWDSYWSIEGLLISEMTDTARGMIENFLDIVDRYGHMPNGGRVYYLERSQPPLLSFMAKLYYDYTNDVNWLEKHVEMLETELQFWMKRIRKITVGDKIYNAATYNARSYGPRPESYKEDYQLAQASAFKDNPDPLYIELKSAAESGWDFSSRWIIGEDGSNQGKLYQTNITRIIPVDLNAFLYGAFNIVGDFYGILNQEDKQTYWHEQAQIIYETIDELLWNQDDGIWYDYDFALQQHRKYFAASNLAPLWTKAYNTNTENTISLIDSVVDYLQRENIMDYQGGVPVTTEQSAEQWDFPNVWAPLQSIVVEGLENSGTARGKLWARTFAERFVNSVQLRYILDGDLYEKYDAVTPGDYGGGGEYETVVGFGWTNGVTLKFITQYFSSDSTISIQKHHSGGVD</sequence>
<protein>
    <recommendedName>
        <fullName evidence="4 7">Trehalase</fullName>
        <ecNumber evidence="3 7">3.2.1.28</ecNumber>
    </recommendedName>
    <alternativeName>
        <fullName evidence="7">Alpha-trehalose glucohydrolase</fullName>
    </alternativeName>
</protein>
<comment type="caution">
    <text evidence="9">The sequence shown here is derived from an EMBL/GenBank/DDBJ whole genome shotgun (WGS) entry which is preliminary data.</text>
</comment>
<dbReference type="PANTHER" id="PTHR23403">
    <property type="entry name" value="TREHALASE"/>
    <property type="match status" value="1"/>
</dbReference>
<dbReference type="InterPro" id="IPR018232">
    <property type="entry name" value="Glyco_hydro_37_CS"/>
</dbReference>
<evidence type="ECO:0000256" key="7">
    <source>
        <dbReference type="RuleBase" id="RU361180"/>
    </source>
</evidence>
<name>A0AAW1KLQ5_POPJA</name>
<dbReference type="PANTHER" id="PTHR23403:SF1">
    <property type="entry name" value="TREHALASE"/>
    <property type="match status" value="1"/>
</dbReference>
<dbReference type="Pfam" id="PF01204">
    <property type="entry name" value="Trehalase"/>
    <property type="match status" value="1"/>
</dbReference>
<evidence type="ECO:0000256" key="3">
    <source>
        <dbReference type="ARBA" id="ARBA00012757"/>
    </source>
</evidence>
<dbReference type="GO" id="GO:0004555">
    <property type="term" value="F:alpha,alpha-trehalase activity"/>
    <property type="evidence" value="ECO:0007669"/>
    <property type="project" value="UniProtKB-EC"/>
</dbReference>
<dbReference type="Proteomes" id="UP001458880">
    <property type="component" value="Unassembled WGS sequence"/>
</dbReference>
<proteinExistence type="inferred from homology"/>
<dbReference type="GO" id="GO:0005993">
    <property type="term" value="P:trehalose catabolic process"/>
    <property type="evidence" value="ECO:0007669"/>
    <property type="project" value="TreeGrafter"/>
</dbReference>
<dbReference type="AlphaFoldDB" id="A0AAW1KLQ5"/>
<keyword evidence="5 7" id="KW-0378">Hydrolase</keyword>
<dbReference type="InterPro" id="IPR001661">
    <property type="entry name" value="Glyco_hydro_37"/>
</dbReference>
<evidence type="ECO:0000313" key="10">
    <source>
        <dbReference type="Proteomes" id="UP001458880"/>
    </source>
</evidence>
<accession>A0AAW1KLQ5</accession>
<dbReference type="PROSITE" id="PS00927">
    <property type="entry name" value="TREHALASE_1"/>
    <property type="match status" value="1"/>
</dbReference>
<keyword evidence="10" id="KW-1185">Reference proteome</keyword>
<evidence type="ECO:0000313" key="9">
    <source>
        <dbReference type="EMBL" id="KAK9720305.1"/>
    </source>
</evidence>
<evidence type="ECO:0000256" key="1">
    <source>
        <dbReference type="ARBA" id="ARBA00001576"/>
    </source>
</evidence>